<feature type="domain" description="VOC" evidence="1">
    <location>
        <begin position="8"/>
        <end position="121"/>
    </location>
</feature>
<dbReference type="Gene3D" id="3.10.180.10">
    <property type="entry name" value="2,3-Dihydroxybiphenyl 1,2-Dioxygenase, domain 1"/>
    <property type="match status" value="2"/>
</dbReference>
<name>A0ABT1PUL9_9ACTN</name>
<dbReference type="Pfam" id="PF18029">
    <property type="entry name" value="Glyoxalase_6"/>
    <property type="match status" value="1"/>
</dbReference>
<gene>
    <name evidence="2" type="ORF">NGB36_08710</name>
</gene>
<dbReference type="PANTHER" id="PTHR33993">
    <property type="entry name" value="GLYOXALASE-RELATED"/>
    <property type="match status" value="1"/>
</dbReference>
<proteinExistence type="predicted"/>
<dbReference type="PANTHER" id="PTHR33993:SF10">
    <property type="entry name" value="CONSERVED PROTEIN"/>
    <property type="match status" value="1"/>
</dbReference>
<keyword evidence="3" id="KW-1185">Reference proteome</keyword>
<dbReference type="SUPFAM" id="SSF54593">
    <property type="entry name" value="Glyoxalase/Bleomycin resistance protein/Dihydroxybiphenyl dioxygenase"/>
    <property type="match status" value="2"/>
</dbReference>
<dbReference type="InterPro" id="IPR037523">
    <property type="entry name" value="VOC_core"/>
</dbReference>
<protein>
    <submittedName>
        <fullName evidence="2">VOC family protein</fullName>
    </submittedName>
</protein>
<dbReference type="PROSITE" id="PS51819">
    <property type="entry name" value="VOC"/>
    <property type="match status" value="1"/>
</dbReference>
<dbReference type="RefSeq" id="WP_255919580.1">
    <property type="nucleotide sequence ID" value="NZ_JANFNG010000004.1"/>
</dbReference>
<dbReference type="InterPro" id="IPR052164">
    <property type="entry name" value="Anthracycline_SecMetBiosynth"/>
</dbReference>
<evidence type="ECO:0000313" key="2">
    <source>
        <dbReference type="EMBL" id="MCQ4080680.1"/>
    </source>
</evidence>
<evidence type="ECO:0000259" key="1">
    <source>
        <dbReference type="PROSITE" id="PS51819"/>
    </source>
</evidence>
<dbReference type="Proteomes" id="UP001057702">
    <property type="component" value="Unassembled WGS sequence"/>
</dbReference>
<evidence type="ECO:0000313" key="3">
    <source>
        <dbReference type="Proteomes" id="UP001057702"/>
    </source>
</evidence>
<dbReference type="CDD" id="cd07247">
    <property type="entry name" value="SgaA_N_like"/>
    <property type="match status" value="2"/>
</dbReference>
<dbReference type="InterPro" id="IPR041581">
    <property type="entry name" value="Glyoxalase_6"/>
</dbReference>
<dbReference type="Pfam" id="PF00903">
    <property type="entry name" value="Glyoxalase"/>
    <property type="match status" value="1"/>
</dbReference>
<dbReference type="InterPro" id="IPR004360">
    <property type="entry name" value="Glyas_Fos-R_dOase_dom"/>
</dbReference>
<accession>A0ABT1PUL9</accession>
<sequence length="264" mass="28088">MAAFAEGVPCWADAFIPDMGAGKRFYGELFGWTFQDDEGDRNAFTIAVLDGKPVAALLPKTDGRMPTVWNIYLASPDAAASAEKVRQAGGQVIVGPGQVGEHGTMLMAADPGGAVFGVWQAGTQPGFGQKGEPGSYAWTELLTRDSARVDPFYRAVFGYEGKQIGEAGGDFDYEVWSVQDEPGIPQLGRMQMGPQFPAELPSHFQLFFGVDDCDAAVAAVGKLGGRVNREPMDSPYGRNAAVIDDQGAAFVVIDMSRKVGEPPA</sequence>
<organism evidence="2 3">
    <name type="scientific">Streptomyces humicola</name>
    <dbReference type="NCBI Taxonomy" id="2953240"/>
    <lineage>
        <taxon>Bacteria</taxon>
        <taxon>Bacillati</taxon>
        <taxon>Actinomycetota</taxon>
        <taxon>Actinomycetes</taxon>
        <taxon>Kitasatosporales</taxon>
        <taxon>Streptomycetaceae</taxon>
        <taxon>Streptomyces</taxon>
    </lineage>
</organism>
<dbReference type="InterPro" id="IPR029068">
    <property type="entry name" value="Glyas_Bleomycin-R_OHBP_Dase"/>
</dbReference>
<dbReference type="EMBL" id="JANFNG010000004">
    <property type="protein sequence ID" value="MCQ4080680.1"/>
    <property type="molecule type" value="Genomic_DNA"/>
</dbReference>
<comment type="caution">
    <text evidence="2">The sequence shown here is derived from an EMBL/GenBank/DDBJ whole genome shotgun (WGS) entry which is preliminary data.</text>
</comment>
<reference evidence="2" key="1">
    <citation type="submission" date="2022-06" db="EMBL/GenBank/DDBJ databases">
        <title>Draft genome sequence of Streptomyces sp. RB6PN25 isolated from peat swamp forest in Thailand.</title>
        <authorList>
            <person name="Duangmal K."/>
            <person name="Klaysubun C."/>
        </authorList>
    </citation>
    <scope>NUCLEOTIDE SEQUENCE</scope>
    <source>
        <strain evidence="2">RB6PN25</strain>
    </source>
</reference>